<evidence type="ECO:0000313" key="1">
    <source>
        <dbReference type="EMBL" id="CDW28777.1"/>
    </source>
</evidence>
<dbReference type="EMBL" id="HACA01011416">
    <property type="protein sequence ID" value="CDW28777.1"/>
    <property type="molecule type" value="Transcribed_RNA"/>
</dbReference>
<dbReference type="AlphaFoldDB" id="A0A0K2TSX8"/>
<accession>A0A0K2TSX8</accession>
<organism evidence="1">
    <name type="scientific">Lepeophtheirus salmonis</name>
    <name type="common">Salmon louse</name>
    <name type="synonym">Caligus salmonis</name>
    <dbReference type="NCBI Taxonomy" id="72036"/>
    <lineage>
        <taxon>Eukaryota</taxon>
        <taxon>Metazoa</taxon>
        <taxon>Ecdysozoa</taxon>
        <taxon>Arthropoda</taxon>
        <taxon>Crustacea</taxon>
        <taxon>Multicrustacea</taxon>
        <taxon>Hexanauplia</taxon>
        <taxon>Copepoda</taxon>
        <taxon>Siphonostomatoida</taxon>
        <taxon>Caligidae</taxon>
        <taxon>Lepeophtheirus</taxon>
    </lineage>
</organism>
<name>A0A0K2TSX8_LEPSM</name>
<protein>
    <submittedName>
        <fullName evidence="1">Uncharacterized protein</fullName>
    </submittedName>
</protein>
<reference evidence="1" key="1">
    <citation type="submission" date="2014-05" db="EMBL/GenBank/DDBJ databases">
        <authorList>
            <person name="Chronopoulou M."/>
        </authorList>
    </citation>
    <scope>NUCLEOTIDE SEQUENCE</scope>
    <source>
        <tissue evidence="1">Whole organism</tissue>
    </source>
</reference>
<sequence>MFDIEKAILNTFSETLPTLTSLLFFIWPTICISTL</sequence>
<proteinExistence type="predicted"/>